<dbReference type="CDD" id="cd07042">
    <property type="entry name" value="STAS_SulP_like_sulfate_transporter"/>
    <property type="match status" value="1"/>
</dbReference>
<gene>
    <name evidence="7" type="ORF">FAZ78_11860</name>
</gene>
<dbReference type="PANTHER" id="PTHR11814">
    <property type="entry name" value="SULFATE TRANSPORTER"/>
    <property type="match status" value="1"/>
</dbReference>
<evidence type="ECO:0000256" key="2">
    <source>
        <dbReference type="ARBA" id="ARBA00022692"/>
    </source>
</evidence>
<evidence type="ECO:0000313" key="8">
    <source>
        <dbReference type="Proteomes" id="UP000306340"/>
    </source>
</evidence>
<dbReference type="Pfam" id="PF00916">
    <property type="entry name" value="Sulfate_transp"/>
    <property type="match status" value="1"/>
</dbReference>
<accession>A0A4U0Z4F8</accession>
<dbReference type="PROSITE" id="PS50801">
    <property type="entry name" value="STAS"/>
    <property type="match status" value="1"/>
</dbReference>
<feature type="domain" description="STAS" evidence="6">
    <location>
        <begin position="260"/>
        <end position="361"/>
    </location>
</feature>
<evidence type="ECO:0000256" key="5">
    <source>
        <dbReference type="SAM" id="Phobius"/>
    </source>
</evidence>
<dbReference type="Gene3D" id="3.30.750.24">
    <property type="entry name" value="STAS domain"/>
    <property type="match status" value="1"/>
</dbReference>
<feature type="transmembrane region" description="Helical" evidence="5">
    <location>
        <begin position="24"/>
        <end position="45"/>
    </location>
</feature>
<name>A0A4U0Z4F8_9RHOB</name>
<dbReference type="InterPro" id="IPR011547">
    <property type="entry name" value="SLC26A/SulP_dom"/>
</dbReference>
<keyword evidence="3 5" id="KW-1133">Transmembrane helix</keyword>
<dbReference type="EMBL" id="SWAU01000101">
    <property type="protein sequence ID" value="TKA96373.1"/>
    <property type="molecule type" value="Genomic_DNA"/>
</dbReference>
<sequence>PAAVAVAAGTVAVILGLKRFLPRWPGMLVAVVLAALVAALARLPVETIGSTFGALPRVLPAPALPGLSLGAITEALPFAVSFTLLGAIESLLSAVVADGMTGRQHRSNAELIAQGWANIGSAVFGGFCVTGTIARTATNVRAGSHGPVSGMLHALFLLAFMLVAAPLAGFIPLAALAGVLAVVAWNMFEKEEFWSLLRASRGDALVLVVTFLLVVFRDLTEGIVVGFALGGLVFISRMSGAAEVRGGAAETEEPSSRERVVYHLHGPFFFGAAARLGTVLERLADHPRAFVLDFTHVPFIDSSGARSFELLARKTARQGTAFYITGANVEVRRALIVQGLREPKVHYLPDVQSVDEALAQAKGSSG</sequence>
<dbReference type="InterPro" id="IPR001902">
    <property type="entry name" value="SLC26A/SulP_fam"/>
</dbReference>
<protein>
    <submittedName>
        <fullName evidence="7">SulP family inorganic anion transporter</fullName>
    </submittedName>
</protein>
<dbReference type="Proteomes" id="UP000306340">
    <property type="component" value="Unassembled WGS sequence"/>
</dbReference>
<feature type="transmembrane region" description="Helical" evidence="5">
    <location>
        <begin position="75"/>
        <end position="97"/>
    </location>
</feature>
<evidence type="ECO:0000256" key="3">
    <source>
        <dbReference type="ARBA" id="ARBA00022989"/>
    </source>
</evidence>
<proteinExistence type="predicted"/>
<evidence type="ECO:0000256" key="1">
    <source>
        <dbReference type="ARBA" id="ARBA00004141"/>
    </source>
</evidence>
<evidence type="ECO:0000259" key="6">
    <source>
        <dbReference type="PROSITE" id="PS50801"/>
    </source>
</evidence>
<dbReference type="AlphaFoldDB" id="A0A4U0Z4F8"/>
<dbReference type="InterPro" id="IPR002645">
    <property type="entry name" value="STAS_dom"/>
</dbReference>
<comment type="subcellular location">
    <subcellularLocation>
        <location evidence="1">Membrane</location>
        <topology evidence="1">Multi-pass membrane protein</topology>
    </subcellularLocation>
</comment>
<evidence type="ECO:0000313" key="7">
    <source>
        <dbReference type="EMBL" id="TKA96373.1"/>
    </source>
</evidence>
<dbReference type="SUPFAM" id="SSF52091">
    <property type="entry name" value="SpoIIaa-like"/>
    <property type="match status" value="1"/>
</dbReference>
<dbReference type="GO" id="GO:0016020">
    <property type="term" value="C:membrane"/>
    <property type="evidence" value="ECO:0007669"/>
    <property type="project" value="UniProtKB-SubCell"/>
</dbReference>
<dbReference type="InterPro" id="IPR036513">
    <property type="entry name" value="STAS_dom_sf"/>
</dbReference>
<dbReference type="Pfam" id="PF01740">
    <property type="entry name" value="STAS"/>
    <property type="match status" value="1"/>
</dbReference>
<keyword evidence="2 5" id="KW-0812">Transmembrane</keyword>
<feature type="non-terminal residue" evidence="7">
    <location>
        <position position="1"/>
    </location>
</feature>
<reference evidence="7 8" key="1">
    <citation type="submission" date="2019-04" db="EMBL/GenBank/DDBJ databases">
        <title>Crypto-aerobic microbial life in anoxic (sulfidic) marine sediments.</title>
        <authorList>
            <person name="Bhattacharya S."/>
            <person name="Roy C."/>
            <person name="Mondal N."/>
            <person name="Sarkar J."/>
            <person name="Mandal S."/>
            <person name="Rameez M.J."/>
            <person name="Ghosh W."/>
        </authorList>
    </citation>
    <scope>NUCLEOTIDE SEQUENCE [LARGE SCALE GENOMIC DNA]</scope>
    <source>
        <strain evidence="7 8">SBBC</strain>
    </source>
</reference>
<evidence type="ECO:0000256" key="4">
    <source>
        <dbReference type="ARBA" id="ARBA00023136"/>
    </source>
</evidence>
<feature type="transmembrane region" description="Helical" evidence="5">
    <location>
        <begin position="205"/>
        <end position="235"/>
    </location>
</feature>
<organism evidence="7 8">
    <name type="scientific">Cereibacter changlensis</name>
    <dbReference type="NCBI Taxonomy" id="402884"/>
    <lineage>
        <taxon>Bacteria</taxon>
        <taxon>Pseudomonadati</taxon>
        <taxon>Pseudomonadota</taxon>
        <taxon>Alphaproteobacteria</taxon>
        <taxon>Rhodobacterales</taxon>
        <taxon>Paracoccaceae</taxon>
        <taxon>Cereibacter</taxon>
    </lineage>
</organism>
<feature type="transmembrane region" description="Helical" evidence="5">
    <location>
        <begin position="155"/>
        <end position="185"/>
    </location>
</feature>
<keyword evidence="4 5" id="KW-0472">Membrane</keyword>
<dbReference type="GO" id="GO:0055085">
    <property type="term" value="P:transmembrane transport"/>
    <property type="evidence" value="ECO:0007669"/>
    <property type="project" value="InterPro"/>
</dbReference>
<dbReference type="RefSeq" id="WP_136792703.1">
    <property type="nucleotide sequence ID" value="NZ_SWAU01000101.1"/>
</dbReference>
<comment type="caution">
    <text evidence="7">The sequence shown here is derived from an EMBL/GenBank/DDBJ whole genome shotgun (WGS) entry which is preliminary data.</text>
</comment>